<name>A0A7J8R4L1_GOSDV</name>
<evidence type="ECO:0000313" key="2">
    <source>
        <dbReference type="Proteomes" id="UP000593561"/>
    </source>
</evidence>
<gene>
    <name evidence="1" type="ORF">Godav_020954</name>
</gene>
<protein>
    <submittedName>
        <fullName evidence="1">Uncharacterized protein</fullName>
    </submittedName>
</protein>
<dbReference type="Proteomes" id="UP000593561">
    <property type="component" value="Unassembled WGS sequence"/>
</dbReference>
<accession>A0A7J8R4L1</accession>
<sequence>MLENLVDSGDNNTSNKDRNTKKVRFKDVDTDMSSEMAVDFFPVSAMSWRDKVLGTGSSDSLSKEEIEFKYGGDKEETMMALLEKEKMVEASEKFGAWIIVKRKFRRNPRPNGNIFVKIQAKEGGSSRFNALSSLDANEAKNGGIDAIFSGINF</sequence>
<reference evidence="1 2" key="1">
    <citation type="journal article" date="2019" name="Genome Biol. Evol.">
        <title>Insights into the evolution of the New World diploid cottons (Gossypium, subgenus Houzingenia) based on genome sequencing.</title>
        <authorList>
            <person name="Grover C.E."/>
            <person name="Arick M.A. 2nd"/>
            <person name="Thrash A."/>
            <person name="Conover J.L."/>
            <person name="Sanders W.S."/>
            <person name="Peterson D.G."/>
            <person name="Frelichowski J.E."/>
            <person name="Scheffler J.A."/>
            <person name="Scheffler B.E."/>
            <person name="Wendel J.F."/>
        </authorList>
    </citation>
    <scope>NUCLEOTIDE SEQUENCE [LARGE SCALE GENOMIC DNA]</scope>
    <source>
        <strain evidence="1">27</strain>
        <tissue evidence="1">Leaf</tissue>
    </source>
</reference>
<keyword evidence="2" id="KW-1185">Reference proteome</keyword>
<organism evidence="1 2">
    <name type="scientific">Gossypium davidsonii</name>
    <name type="common">Davidson's cotton</name>
    <name type="synonym">Gossypium klotzschianum subsp. davidsonii</name>
    <dbReference type="NCBI Taxonomy" id="34287"/>
    <lineage>
        <taxon>Eukaryota</taxon>
        <taxon>Viridiplantae</taxon>
        <taxon>Streptophyta</taxon>
        <taxon>Embryophyta</taxon>
        <taxon>Tracheophyta</taxon>
        <taxon>Spermatophyta</taxon>
        <taxon>Magnoliopsida</taxon>
        <taxon>eudicotyledons</taxon>
        <taxon>Gunneridae</taxon>
        <taxon>Pentapetalae</taxon>
        <taxon>rosids</taxon>
        <taxon>malvids</taxon>
        <taxon>Malvales</taxon>
        <taxon>Malvaceae</taxon>
        <taxon>Malvoideae</taxon>
        <taxon>Gossypium</taxon>
    </lineage>
</organism>
<dbReference type="EMBL" id="JABFAC010000003">
    <property type="protein sequence ID" value="MBA0608768.1"/>
    <property type="molecule type" value="Genomic_DNA"/>
</dbReference>
<proteinExistence type="predicted"/>
<dbReference type="AlphaFoldDB" id="A0A7J8R4L1"/>
<evidence type="ECO:0000313" key="1">
    <source>
        <dbReference type="EMBL" id="MBA0608768.1"/>
    </source>
</evidence>
<comment type="caution">
    <text evidence="1">The sequence shown here is derived from an EMBL/GenBank/DDBJ whole genome shotgun (WGS) entry which is preliminary data.</text>
</comment>